<proteinExistence type="predicted"/>
<dbReference type="Proteomes" id="UP001154282">
    <property type="component" value="Unassembled WGS sequence"/>
</dbReference>
<feature type="transmembrane region" description="Helical" evidence="2">
    <location>
        <begin position="12"/>
        <end position="35"/>
    </location>
</feature>
<accession>A0AAV0QKF6</accession>
<feature type="region of interest" description="Disordered" evidence="1">
    <location>
        <begin position="43"/>
        <end position="63"/>
    </location>
</feature>
<evidence type="ECO:0000313" key="4">
    <source>
        <dbReference type="Proteomes" id="UP001154282"/>
    </source>
</evidence>
<evidence type="ECO:0000256" key="2">
    <source>
        <dbReference type="SAM" id="Phobius"/>
    </source>
</evidence>
<keyword evidence="2" id="KW-1133">Transmembrane helix</keyword>
<keyword evidence="2" id="KW-0472">Membrane</keyword>
<keyword evidence="4" id="KW-1185">Reference proteome</keyword>
<gene>
    <name evidence="3" type="ORF">LITE_LOCUS43795</name>
</gene>
<comment type="caution">
    <text evidence="3">The sequence shown here is derived from an EMBL/GenBank/DDBJ whole genome shotgun (WGS) entry which is preliminary data.</text>
</comment>
<evidence type="ECO:0000256" key="1">
    <source>
        <dbReference type="SAM" id="MobiDB-lite"/>
    </source>
</evidence>
<keyword evidence="2" id="KW-0812">Transmembrane</keyword>
<dbReference type="AlphaFoldDB" id="A0AAV0QKF6"/>
<sequence>PVPFLDTRKPLFHLSIFFFFFCTCLIADFTGVLVIPQELEREVEREHPTTVAHQPLRSRYRSS</sequence>
<feature type="non-terminal residue" evidence="3">
    <location>
        <position position="1"/>
    </location>
</feature>
<evidence type="ECO:0000313" key="3">
    <source>
        <dbReference type="EMBL" id="CAI0546029.1"/>
    </source>
</evidence>
<organism evidence="3 4">
    <name type="scientific">Linum tenue</name>
    <dbReference type="NCBI Taxonomy" id="586396"/>
    <lineage>
        <taxon>Eukaryota</taxon>
        <taxon>Viridiplantae</taxon>
        <taxon>Streptophyta</taxon>
        <taxon>Embryophyta</taxon>
        <taxon>Tracheophyta</taxon>
        <taxon>Spermatophyta</taxon>
        <taxon>Magnoliopsida</taxon>
        <taxon>eudicotyledons</taxon>
        <taxon>Gunneridae</taxon>
        <taxon>Pentapetalae</taxon>
        <taxon>rosids</taxon>
        <taxon>fabids</taxon>
        <taxon>Malpighiales</taxon>
        <taxon>Linaceae</taxon>
        <taxon>Linum</taxon>
    </lineage>
</organism>
<protein>
    <submittedName>
        <fullName evidence="3">Uncharacterized protein</fullName>
    </submittedName>
</protein>
<name>A0AAV0QKF6_9ROSI</name>
<reference evidence="3" key="1">
    <citation type="submission" date="2022-08" db="EMBL/GenBank/DDBJ databases">
        <authorList>
            <person name="Gutierrez-Valencia J."/>
        </authorList>
    </citation>
    <scope>NUCLEOTIDE SEQUENCE</scope>
</reference>
<dbReference type="EMBL" id="CAMGYJ010000009">
    <property type="protein sequence ID" value="CAI0546029.1"/>
    <property type="molecule type" value="Genomic_DNA"/>
</dbReference>